<dbReference type="InterPro" id="IPR018637">
    <property type="entry name" value="DUF2059"/>
</dbReference>
<feature type="chain" id="PRO_5046037320" evidence="1">
    <location>
        <begin position="19"/>
        <end position="160"/>
    </location>
</feature>
<feature type="domain" description="DUF2059" evidence="2">
    <location>
        <begin position="87"/>
        <end position="125"/>
    </location>
</feature>
<feature type="signal peptide" evidence="1">
    <location>
        <begin position="1"/>
        <end position="18"/>
    </location>
</feature>
<reference evidence="3 4" key="1">
    <citation type="submission" date="2023-05" db="EMBL/GenBank/DDBJ databases">
        <title>Pseudoalteromonas ardens sp. nov., Pseudoalteromonas obscura sp. nov., and Pseudoalteromonas umbrosa sp. nov., isolated from the coral Montipora capitata.</title>
        <authorList>
            <person name="Thomas E.M."/>
            <person name="Smith E.M."/>
            <person name="Papke E."/>
            <person name="Shlafstein M.D."/>
            <person name="Oline D.K."/>
            <person name="Videau P."/>
            <person name="Saw J.H."/>
            <person name="Strangman W.K."/>
            <person name="Ushijima B."/>
        </authorList>
    </citation>
    <scope>NUCLEOTIDE SEQUENCE [LARGE SCALE GENOMIC DNA]</scope>
    <source>
        <strain evidence="3 4">P94</strain>
    </source>
</reference>
<protein>
    <submittedName>
        <fullName evidence="3">DUF2059 domain-containing protein</fullName>
    </submittedName>
</protein>
<evidence type="ECO:0000313" key="3">
    <source>
        <dbReference type="EMBL" id="MDK2596835.1"/>
    </source>
</evidence>
<organism evidence="3 4">
    <name type="scientific">Pseudoalteromonas obscura</name>
    <dbReference type="NCBI Taxonomy" id="3048491"/>
    <lineage>
        <taxon>Bacteria</taxon>
        <taxon>Pseudomonadati</taxon>
        <taxon>Pseudomonadota</taxon>
        <taxon>Gammaproteobacteria</taxon>
        <taxon>Alteromonadales</taxon>
        <taxon>Pseudoalteromonadaceae</taxon>
        <taxon>Pseudoalteromonas</taxon>
    </lineage>
</organism>
<evidence type="ECO:0000259" key="2">
    <source>
        <dbReference type="Pfam" id="PF09832"/>
    </source>
</evidence>
<dbReference type="Proteomes" id="UP001231915">
    <property type="component" value="Unassembled WGS sequence"/>
</dbReference>
<accession>A0ABT7EP59</accession>
<evidence type="ECO:0000256" key="1">
    <source>
        <dbReference type="SAM" id="SignalP"/>
    </source>
</evidence>
<keyword evidence="4" id="KW-1185">Reference proteome</keyword>
<sequence length="160" mass="18982">MKKLFIAFSMLFSISISANEIVEEILQLEGGEAEYKKVIEQNSFMMRSFDFGTFDADGHYQLQDLETEFKNKQEKLKEKYLSWDVYKANIINAYENTYTEQELLGLRDFLRSPIGKSILEKRHQLFLLSGQSNQRNVEKYINENKKLWDEFGKRLDQLIE</sequence>
<gene>
    <name evidence="3" type="ORF">QNM18_17430</name>
</gene>
<dbReference type="RefSeq" id="WP_284137961.1">
    <property type="nucleotide sequence ID" value="NZ_JASJUT010000008.1"/>
</dbReference>
<proteinExistence type="predicted"/>
<name>A0ABT7EP59_9GAMM</name>
<comment type="caution">
    <text evidence="3">The sequence shown here is derived from an EMBL/GenBank/DDBJ whole genome shotgun (WGS) entry which is preliminary data.</text>
</comment>
<dbReference type="Pfam" id="PF09832">
    <property type="entry name" value="DUF2059"/>
    <property type="match status" value="1"/>
</dbReference>
<keyword evidence="1" id="KW-0732">Signal</keyword>
<evidence type="ECO:0000313" key="4">
    <source>
        <dbReference type="Proteomes" id="UP001231915"/>
    </source>
</evidence>
<dbReference type="EMBL" id="JASJUT010000008">
    <property type="protein sequence ID" value="MDK2596835.1"/>
    <property type="molecule type" value="Genomic_DNA"/>
</dbReference>